<name>A0A2T3ZFJ5_TRIA4</name>
<dbReference type="EMBL" id="KZ679259">
    <property type="protein sequence ID" value="PTB43574.1"/>
    <property type="molecule type" value="Genomic_DNA"/>
</dbReference>
<evidence type="ECO:0008006" key="4">
    <source>
        <dbReference type="Google" id="ProtNLM"/>
    </source>
</evidence>
<keyword evidence="1" id="KW-0472">Membrane</keyword>
<proteinExistence type="predicted"/>
<reference evidence="2 3" key="1">
    <citation type="submission" date="2016-07" db="EMBL/GenBank/DDBJ databases">
        <title>Multiple horizontal gene transfer events from other fungi enriched the ability of initially mycotrophic Trichoderma (Ascomycota) to feed on dead plant biomass.</title>
        <authorList>
            <consortium name="DOE Joint Genome Institute"/>
            <person name="Aerts A."/>
            <person name="Atanasova L."/>
            <person name="Chenthamara K."/>
            <person name="Zhang J."/>
            <person name="Grujic M."/>
            <person name="Henrissat B."/>
            <person name="Kuo A."/>
            <person name="Salamov A."/>
            <person name="Lipzen A."/>
            <person name="Labutti K."/>
            <person name="Barry K."/>
            <person name="Miao Y."/>
            <person name="Rahimi M.J."/>
            <person name="Shen Q."/>
            <person name="Grigoriev I.V."/>
            <person name="Kubicek C.P."/>
            <person name="Druzhinina I.S."/>
        </authorList>
    </citation>
    <scope>NUCLEOTIDE SEQUENCE [LARGE SCALE GENOMIC DNA]</scope>
    <source>
        <strain evidence="2 3">CBS 433.97</strain>
    </source>
</reference>
<evidence type="ECO:0000256" key="1">
    <source>
        <dbReference type="SAM" id="Phobius"/>
    </source>
</evidence>
<keyword evidence="1" id="KW-0812">Transmembrane</keyword>
<keyword evidence="3" id="KW-1185">Reference proteome</keyword>
<organism evidence="2 3">
    <name type="scientific">Trichoderma asperellum (strain ATCC 204424 / CBS 433.97 / NBRC 101777)</name>
    <dbReference type="NCBI Taxonomy" id="1042311"/>
    <lineage>
        <taxon>Eukaryota</taxon>
        <taxon>Fungi</taxon>
        <taxon>Dikarya</taxon>
        <taxon>Ascomycota</taxon>
        <taxon>Pezizomycotina</taxon>
        <taxon>Sordariomycetes</taxon>
        <taxon>Hypocreomycetidae</taxon>
        <taxon>Hypocreales</taxon>
        <taxon>Hypocreaceae</taxon>
        <taxon>Trichoderma</taxon>
    </lineage>
</organism>
<evidence type="ECO:0000313" key="3">
    <source>
        <dbReference type="Proteomes" id="UP000240493"/>
    </source>
</evidence>
<gene>
    <name evidence="2" type="ORF">M441DRAFT_375282</name>
</gene>
<sequence length="135" mass="15728">MTPRGKREKKKKKAVHKTEYERENMGYGGRENFCGFFSNSLRRGVARGAIFKLYGSCFYVSVESWLPVWDLDQVQFGAKKDNKDAKRMNHARLLDLVFLLLLLTCFLWWAVKEGRVGKTDLLRCGERTDLMGRSR</sequence>
<evidence type="ECO:0000313" key="2">
    <source>
        <dbReference type="EMBL" id="PTB43574.1"/>
    </source>
</evidence>
<keyword evidence="1" id="KW-1133">Transmembrane helix</keyword>
<accession>A0A2T3ZFJ5</accession>
<protein>
    <recommendedName>
        <fullName evidence="4">Transmembrane protein</fullName>
    </recommendedName>
</protein>
<dbReference type="Proteomes" id="UP000240493">
    <property type="component" value="Unassembled WGS sequence"/>
</dbReference>
<feature type="transmembrane region" description="Helical" evidence="1">
    <location>
        <begin position="93"/>
        <end position="111"/>
    </location>
</feature>
<dbReference type="AlphaFoldDB" id="A0A2T3ZFJ5"/>